<gene>
    <name evidence="2" type="ORF">HKBW3S03_01418</name>
</gene>
<dbReference type="RefSeq" id="WP_407079644.1">
    <property type="nucleotide sequence ID" value="NZ_BLRU01000177.1"/>
</dbReference>
<evidence type="ECO:0000313" key="2">
    <source>
        <dbReference type="EMBL" id="GFP19914.1"/>
    </source>
</evidence>
<dbReference type="InterPro" id="IPR013381">
    <property type="entry name" value="CRISPR-assoc_prot_Cse1"/>
</dbReference>
<dbReference type="EMBL" id="BLRU01000177">
    <property type="protein sequence ID" value="GFP19914.1"/>
    <property type="molecule type" value="Genomic_DNA"/>
</dbReference>
<comment type="caution">
    <text evidence="2">The sequence shown here is derived from an EMBL/GenBank/DDBJ whole genome shotgun (WGS) entry which is preliminary data.</text>
</comment>
<feature type="compositionally biased region" description="Polar residues" evidence="1">
    <location>
        <begin position="430"/>
        <end position="439"/>
    </location>
</feature>
<dbReference type="Proteomes" id="UP000574717">
    <property type="component" value="Unassembled WGS sequence"/>
</dbReference>
<evidence type="ECO:0000313" key="3">
    <source>
        <dbReference type="Proteomes" id="UP000574717"/>
    </source>
</evidence>
<dbReference type="NCBIfam" id="TIGR02547">
    <property type="entry name" value="casA_cse1"/>
    <property type="match status" value="1"/>
</dbReference>
<sequence>MFRDDKPFYQMASLATKKPISVNRLATEYASGNNVTLFDHSGDDVEVEWSPAQATKKLIACQSFALGFGKRGKATINGVDEELPYSTDAIALRCVSVWLQGKSLFETLMINLDLVSSEDSSLPPWELENSIEYRDRLQGKGRKSVKASGVVDHLTWQSRLVRLISKNSTISQMYFTQGRSADKFSDDPMKVYRTSKKEEKYPLSLSSGKAAWRDSHSILMIPNAKSKERRPECFNLVARAHSAAVINTSQPFVTHIVGLATVPKKAGKFLLWRHERLPIPAALLSDVNLIERLGLLIENAEHAAARLKDRTMEISKLYLSPNCKSLSGRQPDKGDVTKIVEAIDPRPAYWARLEEHFFKLLANLSNDWDPANEAWKPDDQQAATRAWRKHIKREAEWALQESIRALGTTARAIQAIARVRTDFNDKDLSSPPQTVANNKRTAKGGKKK</sequence>
<protein>
    <submittedName>
        <fullName evidence="2">CRISPR system Cascade subunit CasA</fullName>
    </submittedName>
</protein>
<accession>A0A6V8NKL2</accession>
<evidence type="ECO:0000256" key="1">
    <source>
        <dbReference type="SAM" id="MobiDB-lite"/>
    </source>
</evidence>
<dbReference type="AlphaFoldDB" id="A0A6V8NKL2"/>
<name>A0A6V8NKL2_9ACTN</name>
<reference evidence="2 3" key="1">
    <citation type="journal article" date="2020" name="Front. Microbiol.">
        <title>Single-cell genomics of novel Actinobacteria with the Wood-Ljungdahl pathway discovered in a serpentinizing system.</title>
        <authorList>
            <person name="Merino N."/>
            <person name="Kawai M."/>
            <person name="Boyd E.S."/>
            <person name="Colman D.R."/>
            <person name="McGlynn S.E."/>
            <person name="Nealson K.H."/>
            <person name="Kurokawa K."/>
            <person name="Hongoh Y."/>
        </authorList>
    </citation>
    <scope>NUCLEOTIDE SEQUENCE [LARGE SCALE GENOMIC DNA]</scope>
    <source>
        <strain evidence="2 3">S03</strain>
    </source>
</reference>
<proteinExistence type="predicted"/>
<feature type="region of interest" description="Disordered" evidence="1">
    <location>
        <begin position="423"/>
        <end position="448"/>
    </location>
</feature>
<dbReference type="Gene3D" id="1.10.132.100">
    <property type="match status" value="1"/>
</dbReference>
<organism evidence="2 3">
    <name type="scientific">Candidatus Hakubella thermalkaliphila</name>
    <dbReference type="NCBI Taxonomy" id="2754717"/>
    <lineage>
        <taxon>Bacteria</taxon>
        <taxon>Bacillati</taxon>
        <taxon>Actinomycetota</taxon>
        <taxon>Actinomycetota incertae sedis</taxon>
        <taxon>Candidatus Hakubellales</taxon>
        <taxon>Candidatus Hakubellaceae</taxon>
        <taxon>Candidatus Hakubella</taxon>
    </lineage>
</organism>
<dbReference type="Pfam" id="PF09481">
    <property type="entry name" value="CRISPR_Cse1"/>
    <property type="match status" value="1"/>
</dbReference>